<protein>
    <submittedName>
        <fullName evidence="1">Uncharacterized protein</fullName>
    </submittedName>
</protein>
<evidence type="ECO:0000313" key="1">
    <source>
        <dbReference type="EMBL" id="CAE4569191.1"/>
    </source>
</evidence>
<dbReference type="AlphaFoldDB" id="A0A7S4Q176"/>
<dbReference type="EMBL" id="HBNR01013641">
    <property type="protein sequence ID" value="CAE4569191.1"/>
    <property type="molecule type" value="Transcribed_RNA"/>
</dbReference>
<organism evidence="1">
    <name type="scientific">Alexandrium monilatum</name>
    <dbReference type="NCBI Taxonomy" id="311494"/>
    <lineage>
        <taxon>Eukaryota</taxon>
        <taxon>Sar</taxon>
        <taxon>Alveolata</taxon>
        <taxon>Dinophyceae</taxon>
        <taxon>Gonyaulacales</taxon>
        <taxon>Pyrocystaceae</taxon>
        <taxon>Alexandrium</taxon>
    </lineage>
</organism>
<sequence length="262" mass="28947">MAGETPTRAGHSSARRAPAASCAEHALAIALDPAVVHILHRRGGRRLHALRSSSRASVQLDRGSGVLYVSGSEETLYEVQRQLSSLQGPRRKVSELVWNELMRTRTRMVASQPHEGFLAWLQRMTGCHVHVERDRREVRLFGTDSEVEAADELLQKMAQACCRERVEVPVDAPPPDAMELHMLAQHCGVTLCVGVGYVEVMGLQAPVVLAKDELQQHFEELRACYVDPLPDFTLPYVEDCTASDPANFVHAPMACTRAVLGH</sequence>
<reference evidence="1" key="1">
    <citation type="submission" date="2021-01" db="EMBL/GenBank/DDBJ databases">
        <authorList>
            <person name="Corre E."/>
            <person name="Pelletier E."/>
            <person name="Niang G."/>
            <person name="Scheremetjew M."/>
            <person name="Finn R."/>
            <person name="Kale V."/>
            <person name="Holt S."/>
            <person name="Cochrane G."/>
            <person name="Meng A."/>
            <person name="Brown T."/>
            <person name="Cohen L."/>
        </authorList>
    </citation>
    <scope>NUCLEOTIDE SEQUENCE</scope>
    <source>
        <strain evidence="1">CCMP3105</strain>
    </source>
</reference>
<proteinExistence type="predicted"/>
<gene>
    <name evidence="1" type="ORF">AMON00008_LOCUS8810</name>
</gene>
<dbReference type="CDD" id="cd00105">
    <property type="entry name" value="KH-I"/>
    <property type="match status" value="1"/>
</dbReference>
<name>A0A7S4Q176_9DINO</name>
<accession>A0A7S4Q176</accession>